<dbReference type="InterPro" id="IPR011050">
    <property type="entry name" value="Pectin_lyase_fold/virulence"/>
</dbReference>
<gene>
    <name evidence="2" type="ORF">HMPREF1068_03957</name>
</gene>
<dbReference type="HOGENOM" id="CLU_591418_0_0_10"/>
<feature type="domain" description="Secretion system C-terminal sorting" evidence="1">
    <location>
        <begin position="390"/>
        <end position="450"/>
    </location>
</feature>
<dbReference type="AlphaFoldDB" id="I8X1F0"/>
<protein>
    <recommendedName>
        <fullName evidence="1">Secretion system C-terminal sorting domain-containing protein</fullName>
    </recommendedName>
</protein>
<comment type="caution">
    <text evidence="2">The sequence shown here is derived from an EMBL/GenBank/DDBJ whole genome shotgun (WGS) entry which is preliminary data.</text>
</comment>
<organism evidence="2 3">
    <name type="scientific">Bacteroides nordii CL02T12C05</name>
    <dbReference type="NCBI Taxonomy" id="997884"/>
    <lineage>
        <taxon>Bacteria</taxon>
        <taxon>Pseudomonadati</taxon>
        <taxon>Bacteroidota</taxon>
        <taxon>Bacteroidia</taxon>
        <taxon>Bacteroidales</taxon>
        <taxon>Bacteroidaceae</taxon>
        <taxon>Bacteroides</taxon>
    </lineage>
</organism>
<proteinExistence type="predicted"/>
<evidence type="ECO:0000313" key="2">
    <source>
        <dbReference type="EMBL" id="EIY44670.1"/>
    </source>
</evidence>
<dbReference type="Proteomes" id="UP000003089">
    <property type="component" value="Unassembled WGS sequence"/>
</dbReference>
<evidence type="ECO:0000313" key="3">
    <source>
        <dbReference type="Proteomes" id="UP000003089"/>
    </source>
</evidence>
<dbReference type="PATRIC" id="fig|997884.3.peg.4061"/>
<dbReference type="Gene3D" id="2.160.20.110">
    <property type="match status" value="1"/>
</dbReference>
<evidence type="ECO:0000259" key="1">
    <source>
        <dbReference type="Pfam" id="PF18962"/>
    </source>
</evidence>
<dbReference type="NCBIfam" id="TIGR04183">
    <property type="entry name" value="Por_Secre_tail"/>
    <property type="match status" value="1"/>
</dbReference>
<name>I8X1F0_9BACE</name>
<dbReference type="InterPro" id="IPR026444">
    <property type="entry name" value="Secre_tail"/>
</dbReference>
<dbReference type="SUPFAM" id="SSF51126">
    <property type="entry name" value="Pectin lyase-like"/>
    <property type="match status" value="1"/>
</dbReference>
<reference evidence="2 3" key="1">
    <citation type="submission" date="2012-02" db="EMBL/GenBank/DDBJ databases">
        <title>The Genome Sequence of Bacteroides nordii CL02T12C05.</title>
        <authorList>
            <consortium name="The Broad Institute Genome Sequencing Platform"/>
            <person name="Earl A."/>
            <person name="Ward D."/>
            <person name="Feldgarden M."/>
            <person name="Gevers D."/>
            <person name="Zitomersky N.L."/>
            <person name="Coyne M.J."/>
            <person name="Comstock L.E."/>
            <person name="Young S.K."/>
            <person name="Zeng Q."/>
            <person name="Gargeya S."/>
            <person name="Fitzgerald M."/>
            <person name="Haas B."/>
            <person name="Abouelleil A."/>
            <person name="Alvarado L."/>
            <person name="Arachchi H.M."/>
            <person name="Berlin A."/>
            <person name="Chapman S.B."/>
            <person name="Gearin G."/>
            <person name="Goldberg J."/>
            <person name="Griggs A."/>
            <person name="Gujja S."/>
            <person name="Hansen M."/>
            <person name="Heiman D."/>
            <person name="Howarth C."/>
            <person name="Larimer J."/>
            <person name="Lui A."/>
            <person name="MacDonald P.J.P."/>
            <person name="McCowen C."/>
            <person name="Montmayeur A."/>
            <person name="Murphy C."/>
            <person name="Neiman D."/>
            <person name="Pearson M."/>
            <person name="Priest M."/>
            <person name="Roberts A."/>
            <person name="Saif S."/>
            <person name="Shea T."/>
            <person name="Sisk P."/>
            <person name="Stolte C."/>
            <person name="Sykes S."/>
            <person name="Wortman J."/>
            <person name="Nusbaum C."/>
            <person name="Birren B."/>
        </authorList>
    </citation>
    <scope>NUCLEOTIDE SEQUENCE [LARGE SCALE GENOMIC DNA]</scope>
    <source>
        <strain evidence="2 3">CL02T12C05</strain>
    </source>
</reference>
<dbReference type="STRING" id="997884.HMPREF1068_03957"/>
<sequence length="452" mass="48729">MILFVNIYSNIMKKYLLLAFFAWANAGVFTMQVSAFSGNGSGNAESPYLITTAVELDEVRDNLTAHYRLMNNIDLTDWITQNSPVKGWEPINGFKGSLDGNGFVISGFWIERPETENIGLFGSLSGGTIKRIGLVIPEDKKITGLKNVGTFVGHTPYSTTGIVIEECFVKGGVVEAKNSAAGGIMGYTSTTTVVTIRNCYVANKMIIGADGAGGLIGTAYRDVTMENCYCTSVVKSTNNDKSAGGLVGGTNDAGKNYTVKNSVALNPDIISAKSAGRIIGWVKNSSKTSFSGNLAFDEMLIDGKVVTDGMENNNNGLGKTKKELNEESTYLALGWNFDVTDGVWTMGSGKYSLPVLKNVSVDQQPKVTPEHLYIEGITNVITEKESSLLIYPRVTKGKITITNKASASMVTVYDLTGSIMLQTDKSVLDISSFSNGVYLVEIENEIVKIIKR</sequence>
<dbReference type="eggNOG" id="COG4733">
    <property type="taxonomic scope" value="Bacteria"/>
</dbReference>
<keyword evidence="3" id="KW-1185">Reference proteome</keyword>
<accession>I8X1F0</accession>
<dbReference type="EMBL" id="AGXS01000026">
    <property type="protein sequence ID" value="EIY44670.1"/>
    <property type="molecule type" value="Genomic_DNA"/>
</dbReference>
<dbReference type="Pfam" id="PF18962">
    <property type="entry name" value="Por_Secre_tail"/>
    <property type="match status" value="1"/>
</dbReference>